<protein>
    <recommendedName>
        <fullName evidence="3">NmrA-like domain-containing protein</fullName>
    </recommendedName>
</protein>
<evidence type="ECO:0000256" key="2">
    <source>
        <dbReference type="ARBA" id="ARBA00023002"/>
    </source>
</evidence>
<dbReference type="InterPro" id="IPR008030">
    <property type="entry name" value="NmrA-like"/>
</dbReference>
<dbReference type="CDD" id="cd05259">
    <property type="entry name" value="PCBER_SDR_a"/>
    <property type="match status" value="1"/>
</dbReference>
<evidence type="ECO:0000313" key="5">
    <source>
        <dbReference type="Proteomes" id="UP000653565"/>
    </source>
</evidence>
<feature type="domain" description="NmrA-like" evidence="3">
    <location>
        <begin position="469"/>
        <end position="717"/>
    </location>
</feature>
<keyword evidence="5" id="KW-1185">Reference proteome</keyword>
<organism evidence="4 5">
    <name type="scientific">Aspergillus fumigatiaffinis</name>
    <dbReference type="NCBI Taxonomy" id="340414"/>
    <lineage>
        <taxon>Eukaryota</taxon>
        <taxon>Fungi</taxon>
        <taxon>Dikarya</taxon>
        <taxon>Ascomycota</taxon>
        <taxon>Pezizomycotina</taxon>
        <taxon>Eurotiomycetes</taxon>
        <taxon>Eurotiomycetidae</taxon>
        <taxon>Eurotiales</taxon>
        <taxon>Aspergillaceae</taxon>
        <taxon>Aspergillus</taxon>
        <taxon>Aspergillus subgen. Fumigati</taxon>
    </lineage>
</organism>
<dbReference type="SUPFAM" id="SSF51735">
    <property type="entry name" value="NAD(P)-binding Rossmann-fold domains"/>
    <property type="match status" value="1"/>
</dbReference>
<evidence type="ECO:0000256" key="1">
    <source>
        <dbReference type="ARBA" id="ARBA00022857"/>
    </source>
</evidence>
<reference evidence="4" key="1">
    <citation type="journal article" date="2020" name="bioRxiv">
        <title>Genomic and phenotypic heterogeneity of clinical isolates of the human pathogens Aspergillus fumigatus, Aspergillus lentulus and Aspergillus fumigatiaffinis.</title>
        <authorList>
            <person name="dos Santos R.A.C."/>
            <person name="Steenwyk J.L."/>
            <person name="Rivero-Menendez O."/>
            <person name="Mead M.E."/>
            <person name="Silva L.P."/>
            <person name="Bastos R.W."/>
            <person name="Alastruey-Izquierdo A."/>
            <person name="Goldman G.H."/>
            <person name="Rokas A."/>
        </authorList>
    </citation>
    <scope>NUCLEOTIDE SEQUENCE</scope>
    <source>
        <strain evidence="4">CNM-CM6805</strain>
    </source>
</reference>
<dbReference type="Gene3D" id="3.40.50.720">
    <property type="entry name" value="NAD(P)-binding Rossmann-like Domain"/>
    <property type="match status" value="1"/>
</dbReference>
<keyword evidence="2" id="KW-0560">Oxidoreductase</keyword>
<keyword evidence="1" id="KW-0521">NADP</keyword>
<dbReference type="EMBL" id="JAAAPX010000040">
    <property type="protein sequence ID" value="KAF4238174.1"/>
    <property type="molecule type" value="Genomic_DNA"/>
</dbReference>
<dbReference type="AlphaFoldDB" id="A0A8H4H7P5"/>
<accession>A0A8H4H7P5</accession>
<proteinExistence type="predicted"/>
<dbReference type="InterPro" id="IPR036291">
    <property type="entry name" value="NAD(P)-bd_dom_sf"/>
</dbReference>
<comment type="caution">
    <text evidence="4">The sequence shown here is derived from an EMBL/GenBank/DDBJ whole genome shotgun (WGS) entry which is preliminary data.</text>
</comment>
<dbReference type="Pfam" id="PF05368">
    <property type="entry name" value="NmrA"/>
    <property type="match status" value="1"/>
</dbReference>
<name>A0A8H4H7P5_9EURO</name>
<evidence type="ECO:0000313" key="4">
    <source>
        <dbReference type="EMBL" id="KAF4238174.1"/>
    </source>
</evidence>
<dbReference type="PANTHER" id="PTHR47706:SF6">
    <property type="entry name" value="NMRA-LIKE FAMILY PROTEIN (AFU_ORTHOLOGUE AFUA_6G00280)"/>
    <property type="match status" value="1"/>
</dbReference>
<dbReference type="Proteomes" id="UP000653565">
    <property type="component" value="Unassembled WGS sequence"/>
</dbReference>
<dbReference type="PANTHER" id="PTHR47706">
    <property type="entry name" value="NMRA-LIKE FAMILY PROTEIN"/>
    <property type="match status" value="1"/>
</dbReference>
<dbReference type="GO" id="GO:0016491">
    <property type="term" value="F:oxidoreductase activity"/>
    <property type="evidence" value="ECO:0007669"/>
    <property type="project" value="UniProtKB-KW"/>
</dbReference>
<sequence>MADVAELAVEVVAGALLSGDPLSAAVTLLVGGGVKITQFYLDRRAYQQFLEEMQTLFVRLTKLGYLAPLVPVSQEEAKTARVGWIMTPAGVERLFFTAYTDISRTGYREYQLATWPAEYRELMLKRINPFQFMPTLAKHVLGRYARSMVRKSLRSPAHYDLLLARILGLAQFCGLGEVSLADLIELMAHACYYERVARRYLAAMLGVHYTVFTGFALADSFNGQLLGSLENPFENFAELAANFYHSLVQVGVVEYGKPRLTRAEDMPNVKFRIDRGAGPKHGEPIYMISGWAEALLRRPRSHPHARSVAKDLTIGLAKDDVHGNNCYYAAELETIGVSIKRTPGGQLVGKVSQFGDFRPIPYGGQGVFGVPCGCNQADRKKIINGSSFNGCPLVNMYKYRVDERLHIGYDETVYHWTAGDLPMVLFWADRHITGTYIQVAGECVYCATSRAFGTGCNLIIAGGCMSGRAKILVIGAGELGNQVLHSLAQHPHRDDATIAVLLRPSSISSTNPDKVKELEKLRNVNVQLIPGDIAKDSEKHLSDIFGAYDTIIGCTGFAAGSGTQLKLARAVLAAQVPRFVPWQFGVDYDTIGRGSAQDLFDEQLDVRDLLRSQNRTKWVIISTGMFTSFLFEPWFGVVNFKDDTIAALGSLDTKVSVTAPEDIGKITAEAVLGPRADSVFGNKPIYVAGDTLTYEQLAQLVERITGRKFTRHIRTVEAARADLRKDPDNTLFKYQVVFGEGRGVAWDLSETWNCQVGIHALTAEEWARLHLQHNV</sequence>
<gene>
    <name evidence="4" type="ORF">CNMCM6805_006628</name>
</gene>
<dbReference type="InterPro" id="IPR045312">
    <property type="entry name" value="PCBER-like"/>
</dbReference>
<dbReference type="Gene3D" id="3.90.25.10">
    <property type="entry name" value="UDP-galactose 4-epimerase, domain 1"/>
    <property type="match status" value="1"/>
</dbReference>
<evidence type="ECO:0000259" key="3">
    <source>
        <dbReference type="Pfam" id="PF05368"/>
    </source>
</evidence>
<dbReference type="InterPro" id="IPR051609">
    <property type="entry name" value="NmrA/Isoflavone_reductase-like"/>
</dbReference>
<reference evidence="4" key="2">
    <citation type="submission" date="2020-04" db="EMBL/GenBank/DDBJ databases">
        <authorList>
            <person name="Santos R.A.C."/>
            <person name="Steenwyk J.L."/>
            <person name="Rivero-Menendez O."/>
            <person name="Mead M.E."/>
            <person name="Silva L.P."/>
            <person name="Bastos R.W."/>
            <person name="Alastruey-Izquierdo A."/>
            <person name="Goldman G.H."/>
            <person name="Rokas A."/>
        </authorList>
    </citation>
    <scope>NUCLEOTIDE SEQUENCE</scope>
    <source>
        <strain evidence="4">CNM-CM6805</strain>
    </source>
</reference>